<feature type="transmembrane region" description="Helical" evidence="6">
    <location>
        <begin position="274"/>
        <end position="295"/>
    </location>
</feature>
<evidence type="ECO:0000256" key="4">
    <source>
        <dbReference type="ARBA" id="ARBA00022989"/>
    </source>
</evidence>
<evidence type="ECO:0000256" key="1">
    <source>
        <dbReference type="ARBA" id="ARBA00004651"/>
    </source>
</evidence>
<dbReference type="Gene3D" id="3.40.1710.10">
    <property type="entry name" value="abc type-2 transporter like domain"/>
    <property type="match status" value="1"/>
</dbReference>
<proteinExistence type="predicted"/>
<evidence type="ECO:0000256" key="2">
    <source>
        <dbReference type="ARBA" id="ARBA00022475"/>
    </source>
</evidence>
<dbReference type="Proteomes" id="UP001321786">
    <property type="component" value="Chromosome"/>
</dbReference>
<dbReference type="GO" id="GO:0005886">
    <property type="term" value="C:plasma membrane"/>
    <property type="evidence" value="ECO:0007669"/>
    <property type="project" value="UniProtKB-SubCell"/>
</dbReference>
<organism evidence="8 9">
    <name type="scientific">Helicovermis profundi</name>
    <dbReference type="NCBI Taxonomy" id="3065157"/>
    <lineage>
        <taxon>Bacteria</taxon>
        <taxon>Bacillati</taxon>
        <taxon>Bacillota</taxon>
        <taxon>Clostridia</taxon>
        <taxon>Helicovermis</taxon>
    </lineage>
</organism>
<gene>
    <name evidence="8" type="ORF">HLPR_26230</name>
</gene>
<evidence type="ECO:0000313" key="9">
    <source>
        <dbReference type="Proteomes" id="UP001321786"/>
    </source>
</evidence>
<evidence type="ECO:0000313" key="8">
    <source>
        <dbReference type="EMBL" id="BEP30292.1"/>
    </source>
</evidence>
<accession>A0AAU9EBT0</accession>
<dbReference type="PANTHER" id="PTHR30294:SF29">
    <property type="entry name" value="MULTIDRUG ABC TRANSPORTER PERMEASE YBHS-RELATED"/>
    <property type="match status" value="1"/>
</dbReference>
<protein>
    <submittedName>
        <fullName evidence="8">ABC transporter permease</fullName>
    </submittedName>
</protein>
<comment type="subcellular location">
    <subcellularLocation>
        <location evidence="1">Cell membrane</location>
        <topology evidence="1">Multi-pass membrane protein</topology>
    </subcellularLocation>
</comment>
<evidence type="ECO:0000256" key="3">
    <source>
        <dbReference type="ARBA" id="ARBA00022692"/>
    </source>
</evidence>
<dbReference type="AlphaFoldDB" id="A0AAU9EBT0"/>
<evidence type="ECO:0000259" key="7">
    <source>
        <dbReference type="Pfam" id="PF12698"/>
    </source>
</evidence>
<name>A0AAU9EBT0_9FIRM</name>
<keyword evidence="2" id="KW-1003">Cell membrane</keyword>
<dbReference type="EMBL" id="AP028654">
    <property type="protein sequence ID" value="BEP30292.1"/>
    <property type="molecule type" value="Genomic_DNA"/>
</dbReference>
<keyword evidence="9" id="KW-1185">Reference proteome</keyword>
<keyword evidence="4 6" id="KW-1133">Transmembrane helix</keyword>
<dbReference type="RefSeq" id="WP_338535887.1">
    <property type="nucleotide sequence ID" value="NZ_AP028654.1"/>
</dbReference>
<evidence type="ECO:0000256" key="5">
    <source>
        <dbReference type="ARBA" id="ARBA00023136"/>
    </source>
</evidence>
<feature type="transmembrane region" description="Helical" evidence="6">
    <location>
        <begin position="177"/>
        <end position="199"/>
    </location>
</feature>
<dbReference type="Pfam" id="PF12698">
    <property type="entry name" value="ABC2_membrane_3"/>
    <property type="match status" value="1"/>
</dbReference>
<dbReference type="InterPro" id="IPR013525">
    <property type="entry name" value="ABC2_TM"/>
</dbReference>
<feature type="transmembrane region" description="Helical" evidence="6">
    <location>
        <begin position="336"/>
        <end position="358"/>
    </location>
</feature>
<feature type="transmembrane region" description="Helical" evidence="6">
    <location>
        <begin position="211"/>
        <end position="235"/>
    </location>
</feature>
<reference evidence="8 9" key="1">
    <citation type="submission" date="2023-08" db="EMBL/GenBank/DDBJ databases">
        <title>Helicovermis profunda gen. nov., sp. nov., a novel mesophilic, fermentative bacterium within the Bacillota from a deep-sea hydrothermal vent chimney.</title>
        <authorList>
            <person name="Miyazaki U."/>
            <person name="Mizutani D."/>
            <person name="Hashimoto Y."/>
            <person name="Tame A."/>
            <person name="Sawayama S."/>
            <person name="Miyazaki J."/>
            <person name="Takai K."/>
            <person name="Nakagawa S."/>
        </authorList>
    </citation>
    <scope>NUCLEOTIDE SEQUENCE [LARGE SCALE GENOMIC DNA]</scope>
    <source>
        <strain evidence="8 9">S502</strain>
    </source>
</reference>
<dbReference type="PANTHER" id="PTHR30294">
    <property type="entry name" value="MEMBRANE COMPONENT OF ABC TRANSPORTER YHHJ-RELATED"/>
    <property type="match status" value="1"/>
</dbReference>
<sequence length="372" mass="41800">MREKIKKYKVSLILILFLPILVNVLTLFIMNDKQLKEIPMGVYIGDNTSLTRTIVNSFDNNETFGLKYYASSPEEVEELMKEGKILYGLVIPKNFTKDLKDMKRPKLMTVIDGSQLSSASFTKIRSSEILLTIKTGAMISSFEGKFSMPSSVALNTARPIETNVRLLGNPTRNYVNFLLPGFMTALVQIGIAMTASVAFIAKKGKDMYKNLFENIAFYTIAGFVAMITIIFIQVRFFKVPLVANVPSIMLLTFVFSLSVTLVSQFISAVINNRVLASQVAAIWFIPSSILSGYTWPLSSMPQFYQKLAYYMPYTHYGETLRDLMLRGSSNTFNQDISVLAIISIVSFGLIVLFSSFGIEIKLKDKEEISYES</sequence>
<dbReference type="GO" id="GO:0140359">
    <property type="term" value="F:ABC-type transporter activity"/>
    <property type="evidence" value="ECO:0007669"/>
    <property type="project" value="InterPro"/>
</dbReference>
<feature type="transmembrane region" description="Helical" evidence="6">
    <location>
        <begin position="241"/>
        <end position="262"/>
    </location>
</feature>
<feature type="domain" description="ABC-2 type transporter transmembrane" evidence="7">
    <location>
        <begin position="9"/>
        <end position="351"/>
    </location>
</feature>
<dbReference type="InterPro" id="IPR051449">
    <property type="entry name" value="ABC-2_transporter_component"/>
</dbReference>
<evidence type="ECO:0000256" key="6">
    <source>
        <dbReference type="SAM" id="Phobius"/>
    </source>
</evidence>
<feature type="transmembrane region" description="Helical" evidence="6">
    <location>
        <begin position="12"/>
        <end position="30"/>
    </location>
</feature>
<dbReference type="KEGG" id="hprf:HLPR_26230"/>
<keyword evidence="3 6" id="KW-0812">Transmembrane</keyword>
<keyword evidence="5 6" id="KW-0472">Membrane</keyword>